<evidence type="ECO:0000256" key="1">
    <source>
        <dbReference type="SAM" id="MobiDB-lite"/>
    </source>
</evidence>
<dbReference type="RefSeq" id="WP_190259118.1">
    <property type="nucleotide sequence ID" value="NZ_QFGA01000003.1"/>
</dbReference>
<dbReference type="Proteomes" id="UP000298324">
    <property type="component" value="Unassembled WGS sequence"/>
</dbReference>
<comment type="caution">
    <text evidence="2">The sequence shown here is derived from an EMBL/GenBank/DDBJ whole genome shotgun (WGS) entry which is preliminary data.</text>
</comment>
<proteinExistence type="predicted"/>
<feature type="region of interest" description="Disordered" evidence="1">
    <location>
        <begin position="1"/>
        <end position="21"/>
    </location>
</feature>
<reference evidence="2 3" key="1">
    <citation type="journal article" date="2018" name="Environ. Microbiol.">
        <title>Novel energy conservation strategies and behaviour of Pelotomaculum schinkii driving syntrophic propionate catabolism.</title>
        <authorList>
            <person name="Hidalgo-Ahumada C.A.P."/>
            <person name="Nobu M.K."/>
            <person name="Narihiro T."/>
            <person name="Tamaki H."/>
            <person name="Liu W.T."/>
            <person name="Kamagata Y."/>
            <person name="Stams A.J.M."/>
            <person name="Imachi H."/>
            <person name="Sousa D.Z."/>
        </authorList>
    </citation>
    <scope>NUCLEOTIDE SEQUENCE [LARGE SCALE GENOMIC DNA]</scope>
    <source>
        <strain evidence="2 3">HH</strain>
    </source>
</reference>
<protein>
    <submittedName>
        <fullName evidence="2">Uncharacterized protein</fullName>
    </submittedName>
</protein>
<sequence>MERLKQSRKGYTSNREGKELKPEVRVVFGDNSTRLQDAFRLLAEFFEQEKAEQDSKAGGGNR</sequence>
<organism evidence="2 3">
    <name type="scientific">Pelotomaculum schinkii</name>
    <dbReference type="NCBI Taxonomy" id="78350"/>
    <lineage>
        <taxon>Bacteria</taxon>
        <taxon>Bacillati</taxon>
        <taxon>Bacillota</taxon>
        <taxon>Clostridia</taxon>
        <taxon>Eubacteriales</taxon>
        <taxon>Desulfotomaculaceae</taxon>
        <taxon>Pelotomaculum</taxon>
    </lineage>
</organism>
<name>A0A4Y7R7X5_9FIRM</name>
<dbReference type="AlphaFoldDB" id="A0A4Y7R7X5"/>
<accession>A0A4Y7R7X5</accession>
<gene>
    <name evidence="2" type="ORF">Psch_03555</name>
</gene>
<dbReference type="EMBL" id="QFGA01000003">
    <property type="protein sequence ID" value="TEB04793.1"/>
    <property type="molecule type" value="Genomic_DNA"/>
</dbReference>
<keyword evidence="3" id="KW-1185">Reference proteome</keyword>
<evidence type="ECO:0000313" key="2">
    <source>
        <dbReference type="EMBL" id="TEB04793.1"/>
    </source>
</evidence>
<evidence type="ECO:0000313" key="3">
    <source>
        <dbReference type="Proteomes" id="UP000298324"/>
    </source>
</evidence>